<evidence type="ECO:0000313" key="1">
    <source>
        <dbReference type="EMBL" id="GCC47048.1"/>
    </source>
</evidence>
<accession>A0A401TWQ9</accession>
<dbReference type="Proteomes" id="UP000287033">
    <property type="component" value="Unassembled WGS sequence"/>
</dbReference>
<evidence type="ECO:0000313" key="2">
    <source>
        <dbReference type="Proteomes" id="UP000287033"/>
    </source>
</evidence>
<name>A0A401TWQ9_CHIPU</name>
<reference evidence="1 2" key="1">
    <citation type="journal article" date="2018" name="Nat. Ecol. Evol.">
        <title>Shark genomes provide insights into elasmobranch evolution and the origin of vertebrates.</title>
        <authorList>
            <person name="Hara Y"/>
            <person name="Yamaguchi K"/>
            <person name="Onimaru K"/>
            <person name="Kadota M"/>
            <person name="Koyanagi M"/>
            <person name="Keeley SD"/>
            <person name="Tatsumi K"/>
            <person name="Tanaka K"/>
            <person name="Motone F"/>
            <person name="Kageyama Y"/>
            <person name="Nozu R"/>
            <person name="Adachi N"/>
            <person name="Nishimura O"/>
            <person name="Nakagawa R"/>
            <person name="Tanegashima C"/>
            <person name="Kiyatake I"/>
            <person name="Matsumoto R"/>
            <person name="Murakumo K"/>
            <person name="Nishida K"/>
            <person name="Terakita A"/>
            <person name="Kuratani S"/>
            <person name="Sato K"/>
            <person name="Hyodo S Kuraku.S."/>
        </authorList>
    </citation>
    <scope>NUCLEOTIDE SEQUENCE [LARGE SCALE GENOMIC DNA]</scope>
</reference>
<dbReference type="AlphaFoldDB" id="A0A401TWQ9"/>
<protein>
    <submittedName>
        <fullName evidence="1">Uncharacterized protein</fullName>
    </submittedName>
</protein>
<feature type="non-terminal residue" evidence="1">
    <location>
        <position position="51"/>
    </location>
</feature>
<sequence>MRVRLSLAGLQPIGRLVRWQRRDVAFWKRPRLEAAHVRCGATRLPVSKGIG</sequence>
<gene>
    <name evidence="1" type="ORF">chiPu_0031314</name>
</gene>
<organism evidence="1 2">
    <name type="scientific">Chiloscyllium punctatum</name>
    <name type="common">Brownbanded bambooshark</name>
    <name type="synonym">Hemiscyllium punctatum</name>
    <dbReference type="NCBI Taxonomy" id="137246"/>
    <lineage>
        <taxon>Eukaryota</taxon>
        <taxon>Metazoa</taxon>
        <taxon>Chordata</taxon>
        <taxon>Craniata</taxon>
        <taxon>Vertebrata</taxon>
        <taxon>Chondrichthyes</taxon>
        <taxon>Elasmobranchii</taxon>
        <taxon>Galeomorphii</taxon>
        <taxon>Galeoidea</taxon>
        <taxon>Orectolobiformes</taxon>
        <taxon>Hemiscylliidae</taxon>
        <taxon>Chiloscyllium</taxon>
    </lineage>
</organism>
<comment type="caution">
    <text evidence="1">The sequence shown here is derived from an EMBL/GenBank/DDBJ whole genome shotgun (WGS) entry which is preliminary data.</text>
</comment>
<keyword evidence="2" id="KW-1185">Reference proteome</keyword>
<dbReference type="EMBL" id="BEZZ01206807">
    <property type="protein sequence ID" value="GCC47048.1"/>
    <property type="molecule type" value="Genomic_DNA"/>
</dbReference>
<proteinExistence type="predicted"/>